<proteinExistence type="predicted"/>
<feature type="non-terminal residue" evidence="2">
    <location>
        <position position="1"/>
    </location>
</feature>
<dbReference type="Pfam" id="PF13517">
    <property type="entry name" value="FG-GAP_3"/>
    <property type="match status" value="1"/>
</dbReference>
<protein>
    <recommendedName>
        <fullName evidence="3">Cysteine protease</fullName>
    </recommendedName>
</protein>
<reference evidence="2" key="1">
    <citation type="submission" date="2018-05" db="EMBL/GenBank/DDBJ databases">
        <authorList>
            <person name="Lanie J.A."/>
            <person name="Ng W.-L."/>
            <person name="Kazmierczak K.M."/>
            <person name="Andrzejewski T.M."/>
            <person name="Davidsen T.M."/>
            <person name="Wayne K.J."/>
            <person name="Tettelin H."/>
            <person name="Glass J.I."/>
            <person name="Rusch D."/>
            <person name="Podicherti R."/>
            <person name="Tsui H.-C.T."/>
            <person name="Winkler M.E."/>
        </authorList>
    </citation>
    <scope>NUCLEOTIDE SEQUENCE</scope>
</reference>
<dbReference type="InterPro" id="IPR028994">
    <property type="entry name" value="Integrin_alpha_N"/>
</dbReference>
<feature type="non-terminal residue" evidence="2">
    <location>
        <position position="307"/>
    </location>
</feature>
<dbReference type="EMBL" id="UINC01042404">
    <property type="protein sequence ID" value="SVB45006.1"/>
    <property type="molecule type" value="Genomic_DNA"/>
</dbReference>
<sequence>MLKYILLAVGFAATFSGFSAEYKLHTWKKHHITPHFWAEGGHFGDFNHDGEGDVVVGPYWYAGPNFKKRHTIYPDKVPAKDAFEITKGGQKVKVPGYKGELSGKNGYSNNFLTYTYDFNSDGWKDVLVFGWPGKHTTWYENPKNKPGLWKANVIFPVSDGESPRLEDMNGDGKPEILVFRDKHLGYGQGDWSDPAKEWKFIRISTPGKWQRYSHGYGAGDVNGDDRKDILEPAGWWEQPKKVDGTTPWKFHAAPFGAGGAQMYTYDVDGDGDNDVITSLAAHGYGLAWIEQTAPGKWKQNTIINSKP</sequence>
<accession>A0A382E2K8</accession>
<dbReference type="SUPFAM" id="SSF69318">
    <property type="entry name" value="Integrin alpha N-terminal domain"/>
    <property type="match status" value="1"/>
</dbReference>
<dbReference type="AlphaFoldDB" id="A0A382E2K8"/>
<evidence type="ECO:0000256" key="1">
    <source>
        <dbReference type="ARBA" id="ARBA00022729"/>
    </source>
</evidence>
<dbReference type="PANTHER" id="PTHR44103">
    <property type="entry name" value="PROPROTEIN CONVERTASE P"/>
    <property type="match status" value="1"/>
</dbReference>
<keyword evidence="1" id="KW-0732">Signal</keyword>
<name>A0A382E2K8_9ZZZZ</name>
<dbReference type="InterPro" id="IPR013517">
    <property type="entry name" value="FG-GAP"/>
</dbReference>
<gene>
    <name evidence="2" type="ORF">METZ01_LOCUS197860</name>
</gene>
<dbReference type="Gene3D" id="2.130.10.130">
    <property type="entry name" value="Integrin alpha, N-terminal"/>
    <property type="match status" value="1"/>
</dbReference>
<evidence type="ECO:0000313" key="2">
    <source>
        <dbReference type="EMBL" id="SVB45006.1"/>
    </source>
</evidence>
<evidence type="ECO:0008006" key="3">
    <source>
        <dbReference type="Google" id="ProtNLM"/>
    </source>
</evidence>
<organism evidence="2">
    <name type="scientific">marine metagenome</name>
    <dbReference type="NCBI Taxonomy" id="408172"/>
    <lineage>
        <taxon>unclassified sequences</taxon>
        <taxon>metagenomes</taxon>
        <taxon>ecological metagenomes</taxon>
    </lineage>
</organism>
<dbReference type="PANTHER" id="PTHR44103:SF1">
    <property type="entry name" value="PROPROTEIN CONVERTASE P"/>
    <property type="match status" value="1"/>
</dbReference>